<reference evidence="5" key="1">
    <citation type="submission" date="2022-08" db="EMBL/GenBank/DDBJ databases">
        <authorList>
            <person name="Tistechok S."/>
            <person name="Samborskyy M."/>
            <person name="Roman I."/>
        </authorList>
    </citation>
    <scope>NUCLEOTIDE SEQUENCE</scope>
    <source>
        <strain evidence="5">DSM 103496</strain>
    </source>
</reference>
<dbReference type="SUPFAM" id="SSF46689">
    <property type="entry name" value="Homeodomain-like"/>
    <property type="match status" value="2"/>
</dbReference>
<dbReference type="InterPro" id="IPR050204">
    <property type="entry name" value="AraC_XylS_family_regulators"/>
</dbReference>
<proteinExistence type="predicted"/>
<dbReference type="Proteomes" id="UP001141259">
    <property type="component" value="Unassembled WGS sequence"/>
</dbReference>
<evidence type="ECO:0000256" key="2">
    <source>
        <dbReference type="ARBA" id="ARBA00023125"/>
    </source>
</evidence>
<dbReference type="PANTHER" id="PTHR46796:SF13">
    <property type="entry name" value="HTH-TYPE TRANSCRIPTIONAL ACTIVATOR RHAS"/>
    <property type="match status" value="1"/>
</dbReference>
<evidence type="ECO:0000256" key="1">
    <source>
        <dbReference type="ARBA" id="ARBA00023015"/>
    </source>
</evidence>
<feature type="domain" description="HTH araC/xylS-type" evidence="4">
    <location>
        <begin position="205"/>
        <end position="303"/>
    </location>
</feature>
<comment type="caution">
    <text evidence="5">The sequence shown here is derived from an EMBL/GenBank/DDBJ whole genome shotgun (WGS) entry which is preliminary data.</text>
</comment>
<name>A0A9X2VF72_9PSEU</name>
<keyword evidence="3" id="KW-0804">Transcription</keyword>
<dbReference type="PROSITE" id="PS00041">
    <property type="entry name" value="HTH_ARAC_FAMILY_1"/>
    <property type="match status" value="1"/>
</dbReference>
<evidence type="ECO:0000256" key="3">
    <source>
        <dbReference type="ARBA" id="ARBA00023163"/>
    </source>
</evidence>
<dbReference type="InterPro" id="IPR032783">
    <property type="entry name" value="AraC_lig"/>
</dbReference>
<evidence type="ECO:0000259" key="4">
    <source>
        <dbReference type="PROSITE" id="PS01124"/>
    </source>
</evidence>
<keyword evidence="1" id="KW-0805">Transcription regulation</keyword>
<organism evidence="5 6">
    <name type="scientific">Umezawaea endophytica</name>
    <dbReference type="NCBI Taxonomy" id="1654476"/>
    <lineage>
        <taxon>Bacteria</taxon>
        <taxon>Bacillati</taxon>
        <taxon>Actinomycetota</taxon>
        <taxon>Actinomycetes</taxon>
        <taxon>Pseudonocardiales</taxon>
        <taxon>Pseudonocardiaceae</taxon>
        <taxon>Umezawaea</taxon>
    </lineage>
</organism>
<dbReference type="Gene3D" id="1.10.10.60">
    <property type="entry name" value="Homeodomain-like"/>
    <property type="match status" value="2"/>
</dbReference>
<gene>
    <name evidence="5" type="ORF">NZH93_01535</name>
</gene>
<accession>A0A9X2VF72</accession>
<dbReference type="InterPro" id="IPR018062">
    <property type="entry name" value="HTH_AraC-typ_CS"/>
</dbReference>
<dbReference type="GO" id="GO:0043565">
    <property type="term" value="F:sequence-specific DNA binding"/>
    <property type="evidence" value="ECO:0007669"/>
    <property type="project" value="InterPro"/>
</dbReference>
<evidence type="ECO:0000313" key="6">
    <source>
        <dbReference type="Proteomes" id="UP001141259"/>
    </source>
</evidence>
<dbReference type="SMART" id="SM00342">
    <property type="entry name" value="HTH_ARAC"/>
    <property type="match status" value="1"/>
</dbReference>
<protein>
    <submittedName>
        <fullName evidence="5">AraC family transcriptional regulator</fullName>
    </submittedName>
</protein>
<dbReference type="Pfam" id="PF12852">
    <property type="entry name" value="Cupin_6"/>
    <property type="match status" value="1"/>
</dbReference>
<dbReference type="PROSITE" id="PS01124">
    <property type="entry name" value="HTH_ARAC_FAMILY_2"/>
    <property type="match status" value="1"/>
</dbReference>
<dbReference type="GO" id="GO:0003700">
    <property type="term" value="F:DNA-binding transcription factor activity"/>
    <property type="evidence" value="ECO:0007669"/>
    <property type="project" value="InterPro"/>
</dbReference>
<dbReference type="RefSeq" id="WP_259621035.1">
    <property type="nucleotide sequence ID" value="NZ_JANYMP010000001.1"/>
</dbReference>
<dbReference type="PANTHER" id="PTHR46796">
    <property type="entry name" value="HTH-TYPE TRANSCRIPTIONAL ACTIVATOR RHAS-RELATED"/>
    <property type="match status" value="1"/>
</dbReference>
<dbReference type="Pfam" id="PF12833">
    <property type="entry name" value="HTH_18"/>
    <property type="match status" value="1"/>
</dbReference>
<dbReference type="InterPro" id="IPR018060">
    <property type="entry name" value="HTH_AraC"/>
</dbReference>
<dbReference type="AlphaFoldDB" id="A0A9X2VF72"/>
<evidence type="ECO:0000313" key="5">
    <source>
        <dbReference type="EMBL" id="MCS7475521.1"/>
    </source>
</evidence>
<sequence>MDPLENVLSLLETRGYLSSGLVAGGSWAVAFDPPEGVKFNTVRRGRCRLAVDGLPDEVDLAEGDCFLLTRPTAFRLAGGEPTTPVPAGPLFAAAAVTHGGPARTGEGADVDLIGGGFTFGARARALLLDALPPVLHVPAGTPEAATALWAIGQVDAELRQDRPAAGLVAEHLAVVMLIQVLRRHLATDPRSTSGWLAGLGDPVVAPALRALHTHPDRAWTVAALARTAAVSRSTMAARFRDVVGRGPVDYLTGWRIELAADRLRRGADTISVIARDIGYGSESALSVAFKRVTGQSPASYRRAHAPTP</sequence>
<dbReference type="EMBL" id="JANYMP010000001">
    <property type="protein sequence ID" value="MCS7475521.1"/>
    <property type="molecule type" value="Genomic_DNA"/>
</dbReference>
<dbReference type="InterPro" id="IPR009057">
    <property type="entry name" value="Homeodomain-like_sf"/>
</dbReference>
<keyword evidence="6" id="KW-1185">Reference proteome</keyword>
<keyword evidence="2" id="KW-0238">DNA-binding</keyword>